<evidence type="ECO:0000256" key="1">
    <source>
        <dbReference type="SAM" id="Phobius"/>
    </source>
</evidence>
<organism evidence="2">
    <name type="scientific">marine sediment metagenome</name>
    <dbReference type="NCBI Taxonomy" id="412755"/>
    <lineage>
        <taxon>unclassified sequences</taxon>
        <taxon>metagenomes</taxon>
        <taxon>ecological metagenomes</taxon>
    </lineage>
</organism>
<reference evidence="2" key="1">
    <citation type="journal article" date="2015" name="Nature">
        <title>Complex archaea that bridge the gap between prokaryotes and eukaryotes.</title>
        <authorList>
            <person name="Spang A."/>
            <person name="Saw J.H."/>
            <person name="Jorgensen S.L."/>
            <person name="Zaremba-Niedzwiedzka K."/>
            <person name="Martijn J."/>
            <person name="Lind A.E."/>
            <person name="van Eijk R."/>
            <person name="Schleper C."/>
            <person name="Guy L."/>
            <person name="Ettema T.J."/>
        </authorList>
    </citation>
    <scope>NUCLEOTIDE SEQUENCE</scope>
</reference>
<dbReference type="AlphaFoldDB" id="A0A0F9IW48"/>
<accession>A0A0F9IW48</accession>
<keyword evidence="1" id="KW-0812">Transmembrane</keyword>
<feature type="transmembrane region" description="Helical" evidence="1">
    <location>
        <begin position="6"/>
        <end position="21"/>
    </location>
</feature>
<keyword evidence="1" id="KW-1133">Transmembrane helix</keyword>
<keyword evidence="1" id="KW-0472">Membrane</keyword>
<dbReference type="EMBL" id="LAZR01011466">
    <property type="protein sequence ID" value="KKM61523.1"/>
    <property type="molecule type" value="Genomic_DNA"/>
</dbReference>
<proteinExistence type="predicted"/>
<evidence type="ECO:0000313" key="2">
    <source>
        <dbReference type="EMBL" id="KKM61523.1"/>
    </source>
</evidence>
<comment type="caution">
    <text evidence="2">The sequence shown here is derived from an EMBL/GenBank/DDBJ whole genome shotgun (WGS) entry which is preliminary data.</text>
</comment>
<sequence>MLDNLISWILGLFWLRWWFRLRKTVWRRRGR</sequence>
<name>A0A0F9IW48_9ZZZZ</name>
<gene>
    <name evidence="2" type="ORF">LCGC14_1530880</name>
</gene>
<protein>
    <submittedName>
        <fullName evidence="2">Uncharacterized protein</fullName>
    </submittedName>
</protein>